<dbReference type="OrthoDB" id="1109239at2"/>
<feature type="domain" description="TonB-dependent receptor plug" evidence="14">
    <location>
        <begin position="118"/>
        <end position="225"/>
    </location>
</feature>
<keyword evidence="16" id="KW-1185">Reference proteome</keyword>
<sequence length="721" mass="80407">MNKIWGLLLCIFFIAPALAQNKFIAIVKSTTGESLAGATVAFKELKIGASANTDGLIYIGDIPNGTHAATFSFIGFKPKTLNLSFPLQQDTLNVALAADDDELDEIIVSSTRARGSITDVPTRMEVLTAEELGEKSVMKPGDIRMVLNETTGITTQQTSATSGNASIRIQGLDGRYTQILKDGFPLYAGFSGGLSLLQTPPLDLKQVEIIKGSASTLYGGGAIAGLVNLISKTPSDKRELSFQINGTSAGGLDLNSFYAEKYGKAGITVFAAHSRSKAYDPSDVGFSAIPEVQRFTFNPKLFIDISDKSALSFGLNSGYERRIGGDMHYIRGENDPAHPFFEKNLSKRLSSQLAFDHQLNPQTNLSFKNSLNYFNRDLSVPSSSFYGEQFSSFSEFTLDYTKDKSEWIFGANFWSDSFREKEVTNVIPRDYDQEIFGLFAQNTYQLSEKTAIETGLRGDYVNHYGLVLLPRVSALFKLSSKFSSRIGGGFGYQTPNIFTDEAEQLHFEKVLPINTTQTKLEKSVGGNIDFNYRTTLFTDQVGLSLNQLFFYTYLNKPLQLKLNNNNYSFTNANGHIDTKGIETNAKFSYKDFALFLGYTFTDTKEHENNTLTWFRLTPKHRINSVLVYEVESQWKVGLEAYYYSEQKLSDGAIGKSYWLTGFLIEKMWAKFSLYANFENYLDTRQTRFDSIYTGSVANPVFRDIYAPLDGFVFNGGIKITL</sequence>
<dbReference type="Proteomes" id="UP000283433">
    <property type="component" value="Unassembled WGS sequence"/>
</dbReference>
<keyword evidence="2 10" id="KW-0813">Transport</keyword>
<evidence type="ECO:0000259" key="13">
    <source>
        <dbReference type="Pfam" id="PF00593"/>
    </source>
</evidence>
<evidence type="ECO:0000256" key="12">
    <source>
        <dbReference type="SAM" id="SignalP"/>
    </source>
</evidence>
<evidence type="ECO:0000256" key="11">
    <source>
        <dbReference type="RuleBase" id="RU003357"/>
    </source>
</evidence>
<feature type="signal peptide" evidence="12">
    <location>
        <begin position="1"/>
        <end position="19"/>
    </location>
</feature>
<dbReference type="PROSITE" id="PS52016">
    <property type="entry name" value="TONB_DEPENDENT_REC_3"/>
    <property type="match status" value="1"/>
</dbReference>
<dbReference type="InterPro" id="IPR037066">
    <property type="entry name" value="Plug_dom_sf"/>
</dbReference>
<dbReference type="Gene3D" id="2.170.130.10">
    <property type="entry name" value="TonB-dependent receptor, plug domain"/>
    <property type="match status" value="1"/>
</dbReference>
<dbReference type="PANTHER" id="PTHR30069">
    <property type="entry name" value="TONB-DEPENDENT OUTER MEMBRANE RECEPTOR"/>
    <property type="match status" value="1"/>
</dbReference>
<dbReference type="InterPro" id="IPR036942">
    <property type="entry name" value="Beta-barrel_TonB_sf"/>
</dbReference>
<dbReference type="InterPro" id="IPR008969">
    <property type="entry name" value="CarboxyPept-like_regulatory"/>
</dbReference>
<keyword evidence="6 11" id="KW-0798">TonB box</keyword>
<keyword evidence="15" id="KW-0176">Collagen</keyword>
<evidence type="ECO:0000256" key="10">
    <source>
        <dbReference type="PROSITE-ProRule" id="PRU01360"/>
    </source>
</evidence>
<dbReference type="InterPro" id="IPR039426">
    <property type="entry name" value="TonB-dep_rcpt-like"/>
</dbReference>
<feature type="domain" description="TonB-dependent receptor-like beta-barrel" evidence="13">
    <location>
        <begin position="340"/>
        <end position="679"/>
    </location>
</feature>
<proteinExistence type="inferred from homology"/>
<evidence type="ECO:0000256" key="3">
    <source>
        <dbReference type="ARBA" id="ARBA00022452"/>
    </source>
</evidence>
<dbReference type="InterPro" id="IPR000531">
    <property type="entry name" value="Beta-barrel_TonB"/>
</dbReference>
<evidence type="ECO:0000256" key="9">
    <source>
        <dbReference type="ARBA" id="ARBA00023237"/>
    </source>
</evidence>
<keyword evidence="7 10" id="KW-0472">Membrane</keyword>
<evidence type="ECO:0000256" key="4">
    <source>
        <dbReference type="ARBA" id="ARBA00022692"/>
    </source>
</evidence>
<dbReference type="GO" id="GO:0015344">
    <property type="term" value="F:siderophore uptake transmembrane transporter activity"/>
    <property type="evidence" value="ECO:0007669"/>
    <property type="project" value="TreeGrafter"/>
</dbReference>
<dbReference type="Gene3D" id="2.60.40.1120">
    <property type="entry name" value="Carboxypeptidase-like, regulatory domain"/>
    <property type="match status" value="1"/>
</dbReference>
<comment type="subcellular location">
    <subcellularLocation>
        <location evidence="1 10">Cell outer membrane</location>
        <topology evidence="1 10">Multi-pass membrane protein</topology>
    </subcellularLocation>
</comment>
<evidence type="ECO:0000256" key="7">
    <source>
        <dbReference type="ARBA" id="ARBA00023136"/>
    </source>
</evidence>
<evidence type="ECO:0000256" key="6">
    <source>
        <dbReference type="ARBA" id="ARBA00023077"/>
    </source>
</evidence>
<dbReference type="InterPro" id="IPR012910">
    <property type="entry name" value="Plug_dom"/>
</dbReference>
<dbReference type="RefSeq" id="WP_120181564.1">
    <property type="nucleotide sequence ID" value="NZ_MBTA01000023.1"/>
</dbReference>
<evidence type="ECO:0000256" key="2">
    <source>
        <dbReference type="ARBA" id="ARBA00022448"/>
    </source>
</evidence>
<organism evidence="15 16">
    <name type="scientific">Pelobium manganitolerans</name>
    <dbReference type="NCBI Taxonomy" id="1842495"/>
    <lineage>
        <taxon>Bacteria</taxon>
        <taxon>Pseudomonadati</taxon>
        <taxon>Bacteroidota</taxon>
        <taxon>Sphingobacteriia</taxon>
        <taxon>Sphingobacteriales</taxon>
        <taxon>Sphingobacteriaceae</taxon>
        <taxon>Pelobium</taxon>
    </lineage>
</organism>
<reference evidence="15 16" key="1">
    <citation type="submission" date="2016-07" db="EMBL/GenBank/DDBJ databases">
        <title>Genome of Pelobium manganitolerans.</title>
        <authorList>
            <person name="Wu S."/>
            <person name="Wang G."/>
        </authorList>
    </citation>
    <scope>NUCLEOTIDE SEQUENCE [LARGE SCALE GENOMIC DNA]</scope>
    <source>
        <strain evidence="15 16">YS-25</strain>
    </source>
</reference>
<protein>
    <submittedName>
        <fullName evidence="15">Collagen-binding protein</fullName>
    </submittedName>
</protein>
<keyword evidence="5 12" id="KW-0732">Signal</keyword>
<dbReference type="GO" id="GO:0009279">
    <property type="term" value="C:cell outer membrane"/>
    <property type="evidence" value="ECO:0007669"/>
    <property type="project" value="UniProtKB-SubCell"/>
</dbReference>
<evidence type="ECO:0000259" key="14">
    <source>
        <dbReference type="Pfam" id="PF07715"/>
    </source>
</evidence>
<accession>A0A419S5J4</accession>
<comment type="caution">
    <text evidence="15">The sequence shown here is derived from an EMBL/GenBank/DDBJ whole genome shotgun (WGS) entry which is preliminary data.</text>
</comment>
<dbReference type="EMBL" id="MBTA01000023">
    <property type="protein sequence ID" value="RKD16069.1"/>
    <property type="molecule type" value="Genomic_DNA"/>
</dbReference>
<keyword evidence="8" id="KW-0675">Receptor</keyword>
<evidence type="ECO:0000256" key="8">
    <source>
        <dbReference type="ARBA" id="ARBA00023170"/>
    </source>
</evidence>
<dbReference type="Pfam" id="PF13715">
    <property type="entry name" value="CarbopepD_reg_2"/>
    <property type="match status" value="1"/>
</dbReference>
<name>A0A419S5J4_9SPHI</name>
<gene>
    <name evidence="15" type="ORF">BCY91_04035</name>
</gene>
<evidence type="ECO:0000313" key="15">
    <source>
        <dbReference type="EMBL" id="RKD16069.1"/>
    </source>
</evidence>
<dbReference type="GO" id="GO:0044718">
    <property type="term" value="P:siderophore transmembrane transport"/>
    <property type="evidence" value="ECO:0007669"/>
    <property type="project" value="TreeGrafter"/>
</dbReference>
<keyword evidence="3 10" id="KW-1134">Transmembrane beta strand</keyword>
<keyword evidence="4 10" id="KW-0812">Transmembrane</keyword>
<dbReference type="Pfam" id="PF00593">
    <property type="entry name" value="TonB_dep_Rec_b-barrel"/>
    <property type="match status" value="1"/>
</dbReference>
<keyword evidence="9 10" id="KW-0998">Cell outer membrane</keyword>
<dbReference type="PANTHER" id="PTHR30069:SF29">
    <property type="entry name" value="HEMOGLOBIN AND HEMOGLOBIN-HAPTOGLOBIN-BINDING PROTEIN 1-RELATED"/>
    <property type="match status" value="1"/>
</dbReference>
<dbReference type="SUPFAM" id="SSF49464">
    <property type="entry name" value="Carboxypeptidase regulatory domain-like"/>
    <property type="match status" value="1"/>
</dbReference>
<evidence type="ECO:0000313" key="16">
    <source>
        <dbReference type="Proteomes" id="UP000283433"/>
    </source>
</evidence>
<dbReference type="Gene3D" id="2.40.170.20">
    <property type="entry name" value="TonB-dependent receptor, beta-barrel domain"/>
    <property type="match status" value="1"/>
</dbReference>
<dbReference type="SUPFAM" id="SSF56935">
    <property type="entry name" value="Porins"/>
    <property type="match status" value="1"/>
</dbReference>
<comment type="similarity">
    <text evidence="10 11">Belongs to the TonB-dependent receptor family.</text>
</comment>
<feature type="chain" id="PRO_5019553242" evidence="12">
    <location>
        <begin position="20"/>
        <end position="721"/>
    </location>
</feature>
<evidence type="ECO:0000256" key="5">
    <source>
        <dbReference type="ARBA" id="ARBA00022729"/>
    </source>
</evidence>
<dbReference type="AlphaFoldDB" id="A0A419S5J4"/>
<dbReference type="Pfam" id="PF07715">
    <property type="entry name" value="Plug"/>
    <property type="match status" value="1"/>
</dbReference>
<evidence type="ECO:0000256" key="1">
    <source>
        <dbReference type="ARBA" id="ARBA00004571"/>
    </source>
</evidence>